<dbReference type="Proteomes" id="UP000285882">
    <property type="component" value="Chromosome"/>
</dbReference>
<dbReference type="InterPro" id="IPR052767">
    <property type="entry name" value="Bact_com_dev_regulator"/>
</dbReference>
<sequence>MIGTLENISLLDEADELAAMMIQSEPYVSYLESKRNVERDQKAQELVRAFLKVRDRYDEVQRFGRYHPDYKKVIKEMMQMKRELDTHPSIAAYKQQEKQLNDLLGELSKVLAYAVSKSIKVPTGDPFFDRSCGSGCGSGGKCGCH</sequence>
<dbReference type="Gene3D" id="1.20.1500.10">
    <property type="entry name" value="YheA/YmcA-like"/>
    <property type="match status" value="1"/>
</dbReference>
<reference evidence="1 4" key="2">
    <citation type="submission" date="2019-09" db="EMBL/GenBank/DDBJ databases">
        <title>Complete genome sequence of Sporolactobacillus terrae 70-3.</title>
        <authorList>
            <person name="Tanaka N."/>
            <person name="Shiwa Y."/>
            <person name="Fujita N."/>
            <person name="Tanasupawat S."/>
        </authorList>
    </citation>
    <scope>NUCLEOTIDE SEQUENCE [LARGE SCALE GENOMIC DNA]</scope>
    <source>
        <strain evidence="1 4">70-3</strain>
    </source>
</reference>
<organism evidence="1 4">
    <name type="scientific">Sporolactobacillus terrae</name>
    <dbReference type="NCBI Taxonomy" id="269673"/>
    <lineage>
        <taxon>Bacteria</taxon>
        <taxon>Bacillati</taxon>
        <taxon>Bacillota</taxon>
        <taxon>Bacilli</taxon>
        <taxon>Bacillales</taxon>
        <taxon>Sporolactobacillaceae</taxon>
        <taxon>Sporolactobacillus</taxon>
    </lineage>
</organism>
<name>A0A410D831_9BACL</name>
<dbReference type="EMBL" id="CP025688">
    <property type="protein sequence ID" value="QAA22245.1"/>
    <property type="molecule type" value="Genomic_DNA"/>
</dbReference>
<evidence type="ECO:0000313" key="4">
    <source>
        <dbReference type="Proteomes" id="UP000326951"/>
    </source>
</evidence>
<evidence type="ECO:0000313" key="1">
    <source>
        <dbReference type="EMBL" id="BBN98556.1"/>
    </source>
</evidence>
<protein>
    <submittedName>
        <fullName evidence="1 2">Regulator</fullName>
    </submittedName>
</protein>
<dbReference type="SUPFAM" id="SSF158622">
    <property type="entry name" value="YheA/YmcA-like"/>
    <property type="match status" value="1"/>
</dbReference>
<dbReference type="Proteomes" id="UP000326951">
    <property type="component" value="Chromosome"/>
</dbReference>
<evidence type="ECO:0000313" key="2">
    <source>
        <dbReference type="EMBL" id="QAA22245.1"/>
    </source>
</evidence>
<dbReference type="AlphaFoldDB" id="A0A410D831"/>
<dbReference type="InterPro" id="IPR023378">
    <property type="entry name" value="YheA/YmcA-like_dom_sf"/>
</dbReference>
<reference evidence="2 3" key="1">
    <citation type="submission" date="2018-01" db="EMBL/GenBank/DDBJ databases">
        <title>Complete genome sequencing of Sporolactobacillus terrae DLG3.</title>
        <authorList>
            <person name="Nam Y.-D."/>
            <person name="Kang J."/>
            <person name="Chung W.-H."/>
        </authorList>
    </citation>
    <scope>NUCLEOTIDE SEQUENCE [LARGE SCALE GENOMIC DNA]</scope>
    <source>
        <strain evidence="2 3">DLG3</strain>
    </source>
</reference>
<dbReference type="PANTHER" id="PTHR38448:SF2">
    <property type="entry name" value="REGULATORY PROTEIN YLBF"/>
    <property type="match status" value="1"/>
</dbReference>
<gene>
    <name evidence="2" type="ORF">C0674_06235</name>
    <name evidence="1" type="ORF">St703_12610</name>
</gene>
<evidence type="ECO:0000313" key="3">
    <source>
        <dbReference type="Proteomes" id="UP000285882"/>
    </source>
</evidence>
<dbReference type="Pfam" id="PF06133">
    <property type="entry name" value="Com_YlbF"/>
    <property type="match status" value="1"/>
</dbReference>
<dbReference type="STRING" id="1449983.GCA_000647835_00721"/>
<dbReference type="PANTHER" id="PTHR38448">
    <property type="entry name" value="REGULATORY PROTEIN YLBF-RELATED"/>
    <property type="match status" value="1"/>
</dbReference>
<dbReference type="EMBL" id="AP021853">
    <property type="protein sequence ID" value="BBN98556.1"/>
    <property type="molecule type" value="Genomic_DNA"/>
</dbReference>
<dbReference type="InterPro" id="IPR010368">
    <property type="entry name" value="Com_YlbF"/>
</dbReference>
<keyword evidence="3" id="KW-1185">Reference proteome</keyword>
<proteinExistence type="predicted"/>
<accession>A0A410D831</accession>
<dbReference type="RefSeq" id="WP_028977860.1">
    <property type="nucleotide sequence ID" value="NZ_AP021853.1"/>
</dbReference>